<name>A0A2R6PZ70_9APHY</name>
<sequence>MSDRASWSWAVFKMLLPGELPLRTVKKCSRILDCSACSHLREVSDSMVDRHRQQREGGQRRFEKHDTHFQYHESYMPPKRHSGWNRWNL</sequence>
<proteinExistence type="predicted"/>
<gene>
    <name evidence="1" type="ORF">PHLCEN_2v4123</name>
</gene>
<keyword evidence="2" id="KW-1185">Reference proteome</keyword>
<dbReference type="Proteomes" id="UP000186601">
    <property type="component" value="Unassembled WGS sequence"/>
</dbReference>
<dbReference type="AlphaFoldDB" id="A0A2R6PZ70"/>
<evidence type="ECO:0000313" key="1">
    <source>
        <dbReference type="EMBL" id="PSR99444.1"/>
    </source>
</evidence>
<protein>
    <submittedName>
        <fullName evidence="1">Uncharacterized protein</fullName>
    </submittedName>
</protein>
<evidence type="ECO:0000313" key="2">
    <source>
        <dbReference type="Proteomes" id="UP000186601"/>
    </source>
</evidence>
<dbReference type="EMBL" id="MLYV02000418">
    <property type="protein sequence ID" value="PSR99444.1"/>
    <property type="molecule type" value="Genomic_DNA"/>
</dbReference>
<accession>A0A2R6PZ70</accession>
<organism evidence="1 2">
    <name type="scientific">Hermanssonia centrifuga</name>
    <dbReference type="NCBI Taxonomy" id="98765"/>
    <lineage>
        <taxon>Eukaryota</taxon>
        <taxon>Fungi</taxon>
        <taxon>Dikarya</taxon>
        <taxon>Basidiomycota</taxon>
        <taxon>Agaricomycotina</taxon>
        <taxon>Agaricomycetes</taxon>
        <taxon>Polyporales</taxon>
        <taxon>Meruliaceae</taxon>
        <taxon>Hermanssonia</taxon>
    </lineage>
</organism>
<reference evidence="1 2" key="1">
    <citation type="submission" date="2018-02" db="EMBL/GenBank/DDBJ databases">
        <title>Genome sequence of the basidiomycete white-rot fungus Phlebia centrifuga.</title>
        <authorList>
            <person name="Granchi Z."/>
            <person name="Peng M."/>
            <person name="de Vries R.P."/>
            <person name="Hilden K."/>
            <person name="Makela M.R."/>
            <person name="Grigoriev I."/>
            <person name="Riley R."/>
        </authorList>
    </citation>
    <scope>NUCLEOTIDE SEQUENCE [LARGE SCALE GENOMIC DNA]</scope>
    <source>
        <strain evidence="1 2">FBCC195</strain>
    </source>
</reference>
<comment type="caution">
    <text evidence="1">The sequence shown here is derived from an EMBL/GenBank/DDBJ whole genome shotgun (WGS) entry which is preliminary data.</text>
</comment>